<proteinExistence type="predicted"/>
<organism evidence="3 4">
    <name type="scientific">Setomelanomma holmii</name>
    <dbReference type="NCBI Taxonomy" id="210430"/>
    <lineage>
        <taxon>Eukaryota</taxon>
        <taxon>Fungi</taxon>
        <taxon>Dikarya</taxon>
        <taxon>Ascomycota</taxon>
        <taxon>Pezizomycotina</taxon>
        <taxon>Dothideomycetes</taxon>
        <taxon>Pleosporomycetidae</taxon>
        <taxon>Pleosporales</taxon>
        <taxon>Pleosporineae</taxon>
        <taxon>Phaeosphaeriaceae</taxon>
        <taxon>Setomelanomma</taxon>
    </lineage>
</organism>
<sequence length="667" mass="73724">MPLPKSLRRPVRRTSSSSSIGQSQRKQCRTCNNLDPRRHPSSVYPDTGTKDARATLSLVVDALNLSQTKDVTNRGCRFCNVLSTALDAFLEGWRGSRARITVDIQDKGTIKASIDGERWKGQIVEIYAGSASKAPWPTLGTAHHIPVNSGSDDTFNFIRRCIQGCVANPKHTACKFSCKSSISAPKRLLDVGRATSPIRLIDTQGKTFQYAALSHCWGSAPQFTTTKSNWAKLAVNISFNALPPLFQDAVIITRQLGLRYIWIDSLCIIQDSLRDWESESSKMGSIYQNSYTTISATNSGDGSARCLSERRKPVKLPYTNTTKKEFALRARKILDHHPNSNPEAGPAKPIGPLTSRAWALQEHVLSTRILHYTATELLFECKTSYQCECSPERKSYPTTPSLIPKAVASKKPQAVWQAWQTIVGKYSSRDLTVPTDKLPAIAGIAGKLHKATHSDYLAGLWEANFASDMLWSASSSALDESTPRALDTWRAPSFSWASLDIPVSYTVLDDEERETFAPMVKLLVATITPKGLNPLGTLAEGRITVRGPSTLAMLCSEQDRGIWTYQLLITGTSTIPLRADCLLVETEFKIEDEIEKRRSIRRARKDDVLRIFKAPVLCLSVARYDNLIAGIVLGVSEIHHGAYERLGTFAAGIEAMQNVKAKDLILL</sequence>
<feature type="region of interest" description="Disordered" evidence="1">
    <location>
        <begin position="1"/>
        <end position="48"/>
    </location>
</feature>
<reference evidence="3" key="1">
    <citation type="journal article" date="2020" name="Stud. Mycol.">
        <title>101 Dothideomycetes genomes: a test case for predicting lifestyles and emergence of pathogens.</title>
        <authorList>
            <person name="Haridas S."/>
            <person name="Albert R."/>
            <person name="Binder M."/>
            <person name="Bloem J."/>
            <person name="Labutti K."/>
            <person name="Salamov A."/>
            <person name="Andreopoulos B."/>
            <person name="Baker S."/>
            <person name="Barry K."/>
            <person name="Bills G."/>
            <person name="Bluhm B."/>
            <person name="Cannon C."/>
            <person name="Castanera R."/>
            <person name="Culley D."/>
            <person name="Daum C."/>
            <person name="Ezra D."/>
            <person name="Gonzalez J."/>
            <person name="Henrissat B."/>
            <person name="Kuo A."/>
            <person name="Liang C."/>
            <person name="Lipzen A."/>
            <person name="Lutzoni F."/>
            <person name="Magnuson J."/>
            <person name="Mondo S."/>
            <person name="Nolan M."/>
            <person name="Ohm R."/>
            <person name="Pangilinan J."/>
            <person name="Park H.-J."/>
            <person name="Ramirez L."/>
            <person name="Alfaro M."/>
            <person name="Sun H."/>
            <person name="Tritt A."/>
            <person name="Yoshinaga Y."/>
            <person name="Zwiers L.-H."/>
            <person name="Turgeon B."/>
            <person name="Goodwin S."/>
            <person name="Spatafora J."/>
            <person name="Crous P."/>
            <person name="Grigoriev I."/>
        </authorList>
    </citation>
    <scope>NUCLEOTIDE SEQUENCE</scope>
    <source>
        <strain evidence="3">CBS 110217</strain>
    </source>
</reference>
<comment type="caution">
    <text evidence="3">The sequence shown here is derived from an EMBL/GenBank/DDBJ whole genome shotgun (WGS) entry which is preliminary data.</text>
</comment>
<dbReference type="AlphaFoldDB" id="A0A9P4H408"/>
<dbReference type="InterPro" id="IPR010730">
    <property type="entry name" value="HET"/>
</dbReference>
<evidence type="ECO:0000259" key="2">
    <source>
        <dbReference type="Pfam" id="PF06985"/>
    </source>
</evidence>
<evidence type="ECO:0000313" key="4">
    <source>
        <dbReference type="Proteomes" id="UP000799777"/>
    </source>
</evidence>
<gene>
    <name evidence="3" type="ORF">EK21DRAFT_71126</name>
</gene>
<evidence type="ECO:0000256" key="1">
    <source>
        <dbReference type="SAM" id="MobiDB-lite"/>
    </source>
</evidence>
<name>A0A9P4H408_9PLEO</name>
<evidence type="ECO:0000313" key="3">
    <source>
        <dbReference type="EMBL" id="KAF2027803.1"/>
    </source>
</evidence>
<dbReference type="Pfam" id="PF06985">
    <property type="entry name" value="HET"/>
    <property type="match status" value="1"/>
</dbReference>
<dbReference type="OrthoDB" id="5125733at2759"/>
<dbReference type="PANTHER" id="PTHR33112:SF9">
    <property type="entry name" value="HETEROKARYON INCOMPATIBILITY DOMAIN-CONTAINING PROTEIN"/>
    <property type="match status" value="1"/>
</dbReference>
<accession>A0A9P4H408</accession>
<feature type="domain" description="Heterokaryon incompatibility" evidence="2">
    <location>
        <begin position="210"/>
        <end position="362"/>
    </location>
</feature>
<feature type="compositionally biased region" description="Basic residues" evidence="1">
    <location>
        <begin position="1"/>
        <end position="12"/>
    </location>
</feature>
<dbReference type="Proteomes" id="UP000799777">
    <property type="component" value="Unassembled WGS sequence"/>
</dbReference>
<keyword evidence="4" id="KW-1185">Reference proteome</keyword>
<feature type="compositionally biased region" description="Low complexity" evidence="1">
    <location>
        <begin position="13"/>
        <end position="25"/>
    </location>
</feature>
<dbReference type="PANTHER" id="PTHR33112">
    <property type="entry name" value="DOMAIN PROTEIN, PUTATIVE-RELATED"/>
    <property type="match status" value="1"/>
</dbReference>
<dbReference type="EMBL" id="ML978221">
    <property type="protein sequence ID" value="KAF2027803.1"/>
    <property type="molecule type" value="Genomic_DNA"/>
</dbReference>
<protein>
    <submittedName>
        <fullName evidence="3">HET-domain-containing protein</fullName>
    </submittedName>
</protein>